<dbReference type="AlphaFoldDB" id="A0AAQ3TG08"/>
<keyword evidence="6" id="KW-1185">Reference proteome</keyword>
<dbReference type="PANTHER" id="PTHR44489">
    <property type="match status" value="1"/>
</dbReference>
<reference evidence="5 6" key="1">
    <citation type="submission" date="2024-02" db="EMBL/GenBank/DDBJ databases">
        <title>High-quality chromosome-scale genome assembly of Pensacola bahiagrass (Paspalum notatum Flugge var. saurae).</title>
        <authorList>
            <person name="Vega J.M."/>
            <person name="Podio M."/>
            <person name="Orjuela J."/>
            <person name="Siena L.A."/>
            <person name="Pessino S.C."/>
            <person name="Combes M.C."/>
            <person name="Mariac C."/>
            <person name="Albertini E."/>
            <person name="Pupilli F."/>
            <person name="Ortiz J.P.A."/>
            <person name="Leblanc O."/>
        </authorList>
    </citation>
    <scope>NUCLEOTIDE SEQUENCE [LARGE SCALE GENOMIC DNA]</scope>
    <source>
        <strain evidence="5">R1</strain>
        <tissue evidence="5">Leaf</tissue>
    </source>
</reference>
<dbReference type="Proteomes" id="UP001341281">
    <property type="component" value="Chromosome 04"/>
</dbReference>
<keyword evidence="1 3" id="KW-0853">WD repeat</keyword>
<evidence type="ECO:0000256" key="1">
    <source>
        <dbReference type="ARBA" id="ARBA00022574"/>
    </source>
</evidence>
<dbReference type="PRINTS" id="PR00320">
    <property type="entry name" value="GPROTEINBRPT"/>
</dbReference>
<feature type="region of interest" description="Disordered" evidence="4">
    <location>
        <begin position="1"/>
        <end position="116"/>
    </location>
</feature>
<accession>A0AAQ3TG08</accession>
<evidence type="ECO:0000256" key="2">
    <source>
        <dbReference type="ARBA" id="ARBA00022737"/>
    </source>
</evidence>
<proteinExistence type="predicted"/>
<dbReference type="EMBL" id="CP144748">
    <property type="protein sequence ID" value="WVZ72630.1"/>
    <property type="molecule type" value="Genomic_DNA"/>
</dbReference>
<feature type="repeat" description="WD" evidence="3">
    <location>
        <begin position="293"/>
        <end position="332"/>
    </location>
</feature>
<dbReference type="SUPFAM" id="SSF50978">
    <property type="entry name" value="WD40 repeat-like"/>
    <property type="match status" value="1"/>
</dbReference>
<evidence type="ECO:0000313" key="6">
    <source>
        <dbReference type="Proteomes" id="UP001341281"/>
    </source>
</evidence>
<evidence type="ECO:0000256" key="3">
    <source>
        <dbReference type="PROSITE-ProRule" id="PRU00221"/>
    </source>
</evidence>
<feature type="repeat" description="WD" evidence="3">
    <location>
        <begin position="130"/>
        <end position="171"/>
    </location>
</feature>
<dbReference type="PROSITE" id="PS50294">
    <property type="entry name" value="WD_REPEATS_REGION"/>
    <property type="match status" value="2"/>
</dbReference>
<dbReference type="Pfam" id="PF00400">
    <property type="entry name" value="WD40"/>
    <property type="match status" value="3"/>
</dbReference>
<name>A0AAQ3TG08_PASNO</name>
<evidence type="ECO:0000256" key="4">
    <source>
        <dbReference type="SAM" id="MobiDB-lite"/>
    </source>
</evidence>
<dbReference type="PANTHER" id="PTHR44489:SF8">
    <property type="entry name" value="ZINC FINGER CCCH DOMAIN-CONTAINING PROTEIN 59"/>
    <property type="match status" value="1"/>
</dbReference>
<keyword evidence="2" id="KW-0677">Repeat</keyword>
<dbReference type="InterPro" id="IPR001680">
    <property type="entry name" value="WD40_rpt"/>
</dbReference>
<dbReference type="InterPro" id="IPR019775">
    <property type="entry name" value="WD40_repeat_CS"/>
</dbReference>
<dbReference type="InterPro" id="IPR020472">
    <property type="entry name" value="WD40_PAC1"/>
</dbReference>
<dbReference type="SMART" id="SM00320">
    <property type="entry name" value="WD40"/>
    <property type="match status" value="5"/>
</dbReference>
<dbReference type="PROSITE" id="PS50082">
    <property type="entry name" value="WD_REPEATS_2"/>
    <property type="match status" value="3"/>
</dbReference>
<dbReference type="Gene3D" id="2.130.10.10">
    <property type="entry name" value="YVTN repeat-like/Quinoprotein amine dehydrogenase"/>
    <property type="match status" value="2"/>
</dbReference>
<dbReference type="InterPro" id="IPR015943">
    <property type="entry name" value="WD40/YVTN_repeat-like_dom_sf"/>
</dbReference>
<sequence length="435" mass="46960">MPIPSTLAARLGTGPSQAPTRWSPYARPSVSKARGGAQASRQPLRLDPATARPLGPAQKAAPLGLCRRADRAASDAPSAAHARRRRGSEMASPKSEPKPTPKPNPAAGDPRTPLEEKRRGGGGFAFLCALAGHTEAISGISLPLGSDKLYSGSADGSVRIWDCNSGKCVDVIKMRGKVGCMITHGPWVFIGIQKSVEAWNTQTGMKLSLQGPSGLVCSMAITDEMLFAGTGDGRIMAWNFPSKASNIQPVSILSGHQRPVISLSISARRLYSCSLDKTIKVWDLNTLRCVQTLSEHKAPVTSVLCWDKKLLSSSLDKSVKVWTLSESGNLQVDYTHSEEHGLRTLFGMHRVGKTPVIFCSHHNSNCIRLLDLPSFHEMGTLFSKKEVRTIELADCGLLFTGDCSGELKVWRWAPQDTDQEAASSDAHLFRLNSSP</sequence>
<evidence type="ECO:0000313" key="5">
    <source>
        <dbReference type="EMBL" id="WVZ72630.1"/>
    </source>
</evidence>
<gene>
    <name evidence="5" type="ORF">U9M48_021057</name>
</gene>
<protein>
    <submittedName>
        <fullName evidence="5">Uncharacterized protein</fullName>
    </submittedName>
</protein>
<dbReference type="InterPro" id="IPR044715">
    <property type="entry name" value="WDR86-like"/>
</dbReference>
<feature type="repeat" description="WD" evidence="3">
    <location>
        <begin position="253"/>
        <end position="292"/>
    </location>
</feature>
<dbReference type="PROSITE" id="PS00678">
    <property type="entry name" value="WD_REPEATS_1"/>
    <property type="match status" value="1"/>
</dbReference>
<dbReference type="InterPro" id="IPR036322">
    <property type="entry name" value="WD40_repeat_dom_sf"/>
</dbReference>
<organism evidence="5 6">
    <name type="scientific">Paspalum notatum var. saurae</name>
    <dbReference type="NCBI Taxonomy" id="547442"/>
    <lineage>
        <taxon>Eukaryota</taxon>
        <taxon>Viridiplantae</taxon>
        <taxon>Streptophyta</taxon>
        <taxon>Embryophyta</taxon>
        <taxon>Tracheophyta</taxon>
        <taxon>Spermatophyta</taxon>
        <taxon>Magnoliopsida</taxon>
        <taxon>Liliopsida</taxon>
        <taxon>Poales</taxon>
        <taxon>Poaceae</taxon>
        <taxon>PACMAD clade</taxon>
        <taxon>Panicoideae</taxon>
        <taxon>Andropogonodae</taxon>
        <taxon>Paspaleae</taxon>
        <taxon>Paspalinae</taxon>
        <taxon>Paspalum</taxon>
    </lineage>
</organism>